<name>A0A2P6MRG2_9EUKA</name>
<comment type="caution">
    <text evidence="9">The sequence shown here is derived from an EMBL/GenBank/DDBJ whole genome shotgun (WGS) entry which is preliminary data.</text>
</comment>
<keyword evidence="10" id="KW-1185">Reference proteome</keyword>
<dbReference type="EMBL" id="MDYQ01000479">
    <property type="protein sequence ID" value="PRP74266.1"/>
    <property type="molecule type" value="Genomic_DNA"/>
</dbReference>
<comment type="subcellular location">
    <subcellularLocation>
        <location evidence="2">Chromosome</location>
        <location evidence="2">Telomere</location>
    </subcellularLocation>
    <subcellularLocation>
        <location evidence="1">Nucleus</location>
    </subcellularLocation>
</comment>
<keyword evidence="8" id="KW-0539">Nucleus</keyword>
<keyword evidence="5" id="KW-0158">Chromosome</keyword>
<dbReference type="GO" id="GO:1990879">
    <property type="term" value="C:CST complex"/>
    <property type="evidence" value="ECO:0007669"/>
    <property type="project" value="TreeGrafter"/>
</dbReference>
<keyword evidence="7" id="KW-0238">DNA-binding</keyword>
<keyword evidence="6" id="KW-0779">Telomere</keyword>
<protein>
    <recommendedName>
        <fullName evidence="4">CST complex subunit CTC1</fullName>
    </recommendedName>
</protein>
<evidence type="ECO:0000256" key="7">
    <source>
        <dbReference type="ARBA" id="ARBA00023125"/>
    </source>
</evidence>
<dbReference type="GO" id="GO:0003697">
    <property type="term" value="F:single-stranded DNA binding"/>
    <property type="evidence" value="ECO:0007669"/>
    <property type="project" value="TreeGrafter"/>
</dbReference>
<gene>
    <name evidence="9" type="ORF">PROFUN_12013</name>
</gene>
<reference evidence="9 10" key="1">
    <citation type="journal article" date="2018" name="Genome Biol. Evol.">
        <title>Multiple Roots of Fruiting Body Formation in Amoebozoa.</title>
        <authorList>
            <person name="Hillmann F."/>
            <person name="Forbes G."/>
            <person name="Novohradska S."/>
            <person name="Ferling I."/>
            <person name="Riege K."/>
            <person name="Groth M."/>
            <person name="Westermann M."/>
            <person name="Marz M."/>
            <person name="Spaller T."/>
            <person name="Winckler T."/>
            <person name="Schaap P."/>
            <person name="Glockner G."/>
        </authorList>
    </citation>
    <scope>NUCLEOTIDE SEQUENCE [LARGE SCALE GENOMIC DNA]</scope>
    <source>
        <strain evidence="9 10">Jena</strain>
    </source>
</reference>
<evidence type="ECO:0000313" key="9">
    <source>
        <dbReference type="EMBL" id="PRP74266.1"/>
    </source>
</evidence>
<dbReference type="InterPro" id="IPR042617">
    <property type="entry name" value="CTC1-like"/>
</dbReference>
<evidence type="ECO:0000256" key="5">
    <source>
        <dbReference type="ARBA" id="ARBA00022454"/>
    </source>
</evidence>
<dbReference type="InParanoid" id="A0A2P6MRG2"/>
<sequence length="1022" mass="118992">MIDAIDQNLRETLHRLASSQLEAEIWFRRSSDLLRLRDHKNPRIYTPNDLSSATKSFAGSHESPPSNSSVELSLLLGLIYVQPADGSFQLSEGSSDQSGVNCEFLNPPSSNSLQLNRQGPPCLCVCTRFHYIHSAPIDSNRPCQYFTYENEEYDRYVEIVEYVLMEPVHNQRDESIEIYRSIEEYSRERRGKKRRRGEEKSADETRFVHLKGQITGFSPIIFFDRGNEGSEKLIPSSFFMVRLSSREEQTLSILFHDRHEQPHQSGLKWHRLLQMYEEITLSHLREYRLLNTSMKSRTLLVATSDTRITVSQNEEEKEEGESKREIDYTGTVTGWRQDSVIEMDNRVSVYLMDHPMSNQGRGMRVGSCLILYNVRPVYLYGMLHGLAASMYTQITVLEFSQDLNPSSYVKLRQDTSQLRGLWRLLTVPTLSWVFDCCERMKRKFEKEGLWNKMKRKIYPKDMRERREDAEKSVEQVCKMTGAKIESIERRKTDIYESLMDHRSHLERREKRKPKVLTMNEIPRDLFGDIEEEMECNKPVTRRSDGRLSLMGKIRVNEDDGSLLLSDDSGDIPLLLNYPIYDKERVLGSVWLIRSYTVVLERMYYIIVNNLEEDAEIIFKYGETKKKITLTNTGKGDREYDYIICLIYRKNHVEHSKDESCFKIEGKIVSRMNRHKNETVEKKGTVKISGTSLKEYPFLPVGSLVMLYRSQSDAQLRLRNNVYEAHNVEAELCRWSYRGQIYKSFSSLNVEDNINTEEGIQWSRIINWPSPIRLSDKEMGEEGIRGIVVEKSIDDKSGSHEPGMKILLQSTINQLDRISSKEGEYETLRGIIEGMRLNISNVRRVISKKGNLYFTHRHISPIILTLGYGEKSDHLFTWAIILGLLKAQYQSESGQVNHSGTEVQYKVLCMIEDSSAKASLFINDPAHLQILLRCDERTLRDIQREIVEYYEGEFKINRRTTVDEKTCKQLYKQLSTHKINRPVVVYARQYENGKYLQCVQLKDLLYSETTDQLLDLIDDTQPS</sequence>
<dbReference type="PANTHER" id="PTHR14865">
    <property type="entry name" value="CST COMPLEX SUBUNIT CTC1"/>
    <property type="match status" value="1"/>
</dbReference>
<dbReference type="GO" id="GO:0045740">
    <property type="term" value="P:positive regulation of DNA replication"/>
    <property type="evidence" value="ECO:0007669"/>
    <property type="project" value="TreeGrafter"/>
</dbReference>
<accession>A0A2P6MRG2</accession>
<organism evidence="9 10">
    <name type="scientific">Planoprotostelium fungivorum</name>
    <dbReference type="NCBI Taxonomy" id="1890364"/>
    <lineage>
        <taxon>Eukaryota</taxon>
        <taxon>Amoebozoa</taxon>
        <taxon>Evosea</taxon>
        <taxon>Variosea</taxon>
        <taxon>Cavosteliida</taxon>
        <taxon>Cavosteliaceae</taxon>
        <taxon>Planoprotostelium</taxon>
    </lineage>
</organism>
<evidence type="ECO:0000256" key="3">
    <source>
        <dbReference type="ARBA" id="ARBA00006332"/>
    </source>
</evidence>
<proteinExistence type="inferred from homology"/>
<evidence type="ECO:0000256" key="6">
    <source>
        <dbReference type="ARBA" id="ARBA00022895"/>
    </source>
</evidence>
<evidence type="ECO:0000256" key="1">
    <source>
        <dbReference type="ARBA" id="ARBA00004123"/>
    </source>
</evidence>
<dbReference type="Proteomes" id="UP000241769">
    <property type="component" value="Unassembled WGS sequence"/>
</dbReference>
<evidence type="ECO:0000313" key="10">
    <source>
        <dbReference type="Proteomes" id="UP000241769"/>
    </source>
</evidence>
<evidence type="ECO:0000256" key="2">
    <source>
        <dbReference type="ARBA" id="ARBA00004574"/>
    </source>
</evidence>
<dbReference type="PANTHER" id="PTHR14865:SF2">
    <property type="entry name" value="CST COMPLEX SUBUNIT CTC1"/>
    <property type="match status" value="1"/>
</dbReference>
<evidence type="ECO:0000256" key="8">
    <source>
        <dbReference type="ARBA" id="ARBA00023242"/>
    </source>
</evidence>
<dbReference type="GO" id="GO:0010833">
    <property type="term" value="P:telomere maintenance via telomere lengthening"/>
    <property type="evidence" value="ECO:0007669"/>
    <property type="project" value="TreeGrafter"/>
</dbReference>
<comment type="similarity">
    <text evidence="3">Belongs to the CTC1 family.</text>
</comment>
<dbReference type="GO" id="GO:0042162">
    <property type="term" value="F:telomeric DNA binding"/>
    <property type="evidence" value="ECO:0007669"/>
    <property type="project" value="TreeGrafter"/>
</dbReference>
<dbReference type="AlphaFoldDB" id="A0A2P6MRG2"/>
<evidence type="ECO:0000256" key="4">
    <source>
        <dbReference type="ARBA" id="ARBA00016175"/>
    </source>
</evidence>